<dbReference type="OrthoDB" id="7925971at2"/>
<evidence type="ECO:0000256" key="1">
    <source>
        <dbReference type="NCBIfam" id="TIGR03162"/>
    </source>
</evidence>
<dbReference type="PANTHER" id="PTHR48100">
    <property type="entry name" value="BROAD-SPECIFICITY PHOSPHATASE YOR283W-RELATED"/>
    <property type="match status" value="1"/>
</dbReference>
<proteinExistence type="predicted"/>
<reference evidence="2 3" key="1">
    <citation type="journal article" date="2019" name="PLoS Negl. Trop. Dis.">
        <title>Revisiting the worldwide diversity of Leptospira species in the environment.</title>
        <authorList>
            <person name="Vincent A.T."/>
            <person name="Schiettekatte O."/>
            <person name="Bourhy P."/>
            <person name="Veyrier F.J."/>
            <person name="Picardeau M."/>
        </authorList>
    </citation>
    <scope>NUCLEOTIDE SEQUENCE [LARGE SCALE GENOMIC DNA]</scope>
    <source>
        <strain evidence="2 3">201702444</strain>
    </source>
</reference>
<gene>
    <name evidence="2" type="primary">cobC</name>
    <name evidence="2" type="ORF">EHQ76_20305</name>
</gene>
<dbReference type="AlphaFoldDB" id="A0A5F2AX65"/>
<name>A0A5F2AX65_9LEPT</name>
<dbReference type="CDD" id="cd07067">
    <property type="entry name" value="HP_PGM_like"/>
    <property type="match status" value="1"/>
</dbReference>
<protein>
    <recommendedName>
        <fullName evidence="1">Alpha-ribazole phosphatase</fullName>
        <ecNumber evidence="1">3.1.3.73</ecNumber>
    </recommendedName>
</protein>
<dbReference type="PANTHER" id="PTHR48100:SF59">
    <property type="entry name" value="ADENOSYLCOBALAMIN_ALPHA-RIBAZOLE PHOSPHATASE"/>
    <property type="match status" value="1"/>
</dbReference>
<dbReference type="GO" id="GO:0005737">
    <property type="term" value="C:cytoplasm"/>
    <property type="evidence" value="ECO:0007669"/>
    <property type="project" value="TreeGrafter"/>
</dbReference>
<sequence>MELYLIRHTTPDVPKGTCYGRTDVPLIPGFQFEFDSVFEKIQTVPERIYSSPSSRCKLLAEFLIEKGPKRILEYSTSLMELNFGIWEGKLWSDISEEESDAWTKDFVNEKTPNGESYLEMFQRVSEFLDGILESDQSGKIGIVTHAGVIRIILCKLLEIPLERSFSFELNYGSLSKIVIQKNGTEFFSKLIFWNR</sequence>
<dbReference type="Proteomes" id="UP000298429">
    <property type="component" value="Unassembled WGS sequence"/>
</dbReference>
<dbReference type="EMBL" id="RQGN01000108">
    <property type="protein sequence ID" value="TGL92147.1"/>
    <property type="molecule type" value="Genomic_DNA"/>
</dbReference>
<dbReference type="Pfam" id="PF00300">
    <property type="entry name" value="His_Phos_1"/>
    <property type="match status" value="1"/>
</dbReference>
<dbReference type="Gene3D" id="3.40.50.1240">
    <property type="entry name" value="Phosphoglycerate mutase-like"/>
    <property type="match status" value="1"/>
</dbReference>
<dbReference type="GO" id="GO:0009236">
    <property type="term" value="P:cobalamin biosynthetic process"/>
    <property type="evidence" value="ECO:0007669"/>
    <property type="project" value="UniProtKB-UniRule"/>
</dbReference>
<dbReference type="SMART" id="SM00855">
    <property type="entry name" value="PGAM"/>
    <property type="match status" value="1"/>
</dbReference>
<evidence type="ECO:0000313" key="3">
    <source>
        <dbReference type="Proteomes" id="UP000298429"/>
    </source>
</evidence>
<dbReference type="SUPFAM" id="SSF53254">
    <property type="entry name" value="Phosphoglycerate mutase-like"/>
    <property type="match status" value="1"/>
</dbReference>
<comment type="caution">
    <text evidence="2">The sequence shown here is derived from an EMBL/GenBank/DDBJ whole genome shotgun (WGS) entry which is preliminary data.</text>
</comment>
<dbReference type="EC" id="3.1.3.73" evidence="1"/>
<dbReference type="InterPro" id="IPR050275">
    <property type="entry name" value="PGM_Phosphatase"/>
</dbReference>
<evidence type="ECO:0000313" key="2">
    <source>
        <dbReference type="EMBL" id="TGL92147.1"/>
    </source>
</evidence>
<dbReference type="RefSeq" id="WP_135672634.1">
    <property type="nucleotide sequence ID" value="NZ_RQGN01000108.1"/>
</dbReference>
<dbReference type="InterPro" id="IPR013078">
    <property type="entry name" value="His_Pase_superF_clade-1"/>
</dbReference>
<organism evidence="2 3">
    <name type="scientific">Leptospira barantonii</name>
    <dbReference type="NCBI Taxonomy" id="2023184"/>
    <lineage>
        <taxon>Bacteria</taxon>
        <taxon>Pseudomonadati</taxon>
        <taxon>Spirochaetota</taxon>
        <taxon>Spirochaetia</taxon>
        <taxon>Leptospirales</taxon>
        <taxon>Leptospiraceae</taxon>
        <taxon>Leptospira</taxon>
    </lineage>
</organism>
<accession>A0A5F2AX65</accession>
<dbReference type="NCBIfam" id="TIGR03162">
    <property type="entry name" value="ribazole_cobC"/>
    <property type="match status" value="1"/>
</dbReference>
<dbReference type="InterPro" id="IPR017578">
    <property type="entry name" value="Ribazole_CobC"/>
</dbReference>
<dbReference type="InterPro" id="IPR029033">
    <property type="entry name" value="His_PPase_superfam"/>
</dbReference>
<dbReference type="GO" id="GO:0043755">
    <property type="term" value="F:alpha-ribazole phosphatase activity"/>
    <property type="evidence" value="ECO:0007669"/>
    <property type="project" value="UniProtKB-UniRule"/>
</dbReference>